<comment type="caution">
    <text evidence="7">The sequence shown here is derived from an EMBL/GenBank/DDBJ whole genome shotgun (WGS) entry which is preliminary data.</text>
</comment>
<evidence type="ECO:0000313" key="7">
    <source>
        <dbReference type="EMBL" id="KPK69724.1"/>
    </source>
</evidence>
<evidence type="ECO:0000256" key="1">
    <source>
        <dbReference type="ARBA" id="ARBA00004167"/>
    </source>
</evidence>
<keyword evidence="5 6" id="KW-0472">Membrane</keyword>
<keyword evidence="2" id="KW-0488">Methylation</keyword>
<protein>
    <recommendedName>
        <fullName evidence="9">Type II secretion system protein GspG C-terminal domain-containing protein</fullName>
    </recommendedName>
</protein>
<dbReference type="InterPro" id="IPR012902">
    <property type="entry name" value="N_methyl_site"/>
</dbReference>
<evidence type="ECO:0000256" key="4">
    <source>
        <dbReference type="ARBA" id="ARBA00022989"/>
    </source>
</evidence>
<evidence type="ECO:0000313" key="8">
    <source>
        <dbReference type="Proteomes" id="UP000051096"/>
    </source>
</evidence>
<dbReference type="NCBIfam" id="TIGR02532">
    <property type="entry name" value="IV_pilin_GFxxxE"/>
    <property type="match status" value="1"/>
</dbReference>
<dbReference type="InterPro" id="IPR045584">
    <property type="entry name" value="Pilin-like"/>
</dbReference>
<dbReference type="PANTHER" id="PTHR30093">
    <property type="entry name" value="GENERAL SECRETION PATHWAY PROTEIN G"/>
    <property type="match status" value="1"/>
</dbReference>
<dbReference type="SUPFAM" id="SSF54523">
    <property type="entry name" value="Pili subunits"/>
    <property type="match status" value="1"/>
</dbReference>
<evidence type="ECO:0000256" key="5">
    <source>
        <dbReference type="ARBA" id="ARBA00023136"/>
    </source>
</evidence>
<dbReference type="PANTHER" id="PTHR30093:SF44">
    <property type="entry name" value="TYPE II SECRETION SYSTEM CORE PROTEIN G"/>
    <property type="match status" value="1"/>
</dbReference>
<dbReference type="GO" id="GO:0016020">
    <property type="term" value="C:membrane"/>
    <property type="evidence" value="ECO:0007669"/>
    <property type="project" value="UniProtKB-SubCell"/>
</dbReference>
<feature type="transmembrane region" description="Helical" evidence="6">
    <location>
        <begin position="6"/>
        <end position="29"/>
    </location>
</feature>
<keyword evidence="3 6" id="KW-0812">Transmembrane</keyword>
<dbReference type="AlphaFoldDB" id="A0A0S8GCZ7"/>
<dbReference type="EMBL" id="LJUO01000114">
    <property type="protein sequence ID" value="KPK69724.1"/>
    <property type="molecule type" value="Genomic_DNA"/>
</dbReference>
<gene>
    <name evidence="7" type="ORF">AMJ87_10005</name>
</gene>
<evidence type="ECO:0008006" key="9">
    <source>
        <dbReference type="Google" id="ProtNLM"/>
    </source>
</evidence>
<reference evidence="7 8" key="1">
    <citation type="journal article" date="2015" name="Microbiome">
        <title>Genomic resolution of linkages in carbon, nitrogen, and sulfur cycling among widespread estuary sediment bacteria.</title>
        <authorList>
            <person name="Baker B.J."/>
            <person name="Lazar C.S."/>
            <person name="Teske A.P."/>
            <person name="Dick G.J."/>
        </authorList>
    </citation>
    <scope>NUCLEOTIDE SEQUENCE [LARGE SCALE GENOMIC DNA]</scope>
    <source>
        <strain evidence="7">SM23_60</strain>
    </source>
</reference>
<organism evidence="7 8">
    <name type="scientific">candidate division WOR_3 bacterium SM23_60</name>
    <dbReference type="NCBI Taxonomy" id="1703780"/>
    <lineage>
        <taxon>Bacteria</taxon>
        <taxon>Bacteria division WOR-3</taxon>
    </lineage>
</organism>
<name>A0A0S8GCZ7_UNCW3</name>
<proteinExistence type="predicted"/>
<keyword evidence="4 6" id="KW-1133">Transmembrane helix</keyword>
<accession>A0A0S8GCZ7</accession>
<dbReference type="PROSITE" id="PS00409">
    <property type="entry name" value="PROKAR_NTER_METHYL"/>
    <property type="match status" value="1"/>
</dbReference>
<sequence>MHTGFTLIELMVVVTIIGILAAVAIPNFVNLRNRALEASVKANMHTAQMAVEEFCTGSVGVYPGDLDTRINQANPQVLGPFGNMSVAGGARVPPFPPNSFLKPAAGFKNPYAGGNNVIDNLLVGPPPPVPPPPSGITYFCGYQQDGITPAGAGNPAFYYSIVAYGTRAPINLTLP</sequence>
<dbReference type="Gene3D" id="3.30.700.10">
    <property type="entry name" value="Glycoprotein, Type 4 Pilin"/>
    <property type="match status" value="1"/>
</dbReference>
<evidence type="ECO:0000256" key="3">
    <source>
        <dbReference type="ARBA" id="ARBA00022692"/>
    </source>
</evidence>
<dbReference type="Pfam" id="PF07963">
    <property type="entry name" value="N_methyl"/>
    <property type="match status" value="1"/>
</dbReference>
<evidence type="ECO:0000256" key="6">
    <source>
        <dbReference type="SAM" id="Phobius"/>
    </source>
</evidence>
<comment type="subcellular location">
    <subcellularLocation>
        <location evidence="1">Membrane</location>
        <topology evidence="1">Single-pass membrane protein</topology>
    </subcellularLocation>
</comment>
<dbReference type="Proteomes" id="UP000051096">
    <property type="component" value="Unassembled WGS sequence"/>
</dbReference>
<evidence type="ECO:0000256" key="2">
    <source>
        <dbReference type="ARBA" id="ARBA00022481"/>
    </source>
</evidence>